<dbReference type="InterPro" id="IPR004827">
    <property type="entry name" value="bZIP"/>
</dbReference>
<evidence type="ECO:0000313" key="4">
    <source>
        <dbReference type="Proteomes" id="UP001301769"/>
    </source>
</evidence>
<feature type="compositionally biased region" description="Basic and acidic residues" evidence="1">
    <location>
        <begin position="740"/>
        <end position="753"/>
    </location>
</feature>
<feature type="region of interest" description="Disordered" evidence="1">
    <location>
        <begin position="104"/>
        <end position="134"/>
    </location>
</feature>
<feature type="compositionally biased region" description="Low complexity" evidence="1">
    <location>
        <begin position="581"/>
        <end position="615"/>
    </location>
</feature>
<dbReference type="CDD" id="cd14686">
    <property type="entry name" value="bZIP"/>
    <property type="match status" value="1"/>
</dbReference>
<proteinExistence type="predicted"/>
<feature type="region of interest" description="Disordered" evidence="1">
    <location>
        <begin position="390"/>
        <end position="417"/>
    </location>
</feature>
<dbReference type="EMBL" id="MU858094">
    <property type="protein sequence ID" value="KAK4214385.1"/>
    <property type="molecule type" value="Genomic_DNA"/>
</dbReference>
<feature type="compositionally biased region" description="Basic and acidic residues" evidence="1">
    <location>
        <begin position="436"/>
        <end position="454"/>
    </location>
</feature>
<feature type="region of interest" description="Disordered" evidence="1">
    <location>
        <begin position="1"/>
        <end position="87"/>
    </location>
</feature>
<feature type="compositionally biased region" description="Polar residues" evidence="1">
    <location>
        <begin position="46"/>
        <end position="56"/>
    </location>
</feature>
<dbReference type="PROSITE" id="PS00036">
    <property type="entry name" value="BZIP_BASIC"/>
    <property type="match status" value="1"/>
</dbReference>
<feature type="compositionally biased region" description="Basic and acidic residues" evidence="1">
    <location>
        <begin position="1"/>
        <end position="10"/>
    </location>
</feature>
<dbReference type="Proteomes" id="UP001301769">
    <property type="component" value="Unassembled WGS sequence"/>
</dbReference>
<protein>
    <recommendedName>
        <fullName evidence="2">BZIP domain-containing protein</fullName>
    </recommendedName>
</protein>
<feature type="region of interest" description="Disordered" evidence="1">
    <location>
        <begin position="432"/>
        <end position="497"/>
    </location>
</feature>
<accession>A0AAN6YAL4</accession>
<gene>
    <name evidence="3" type="ORF">QBC37DRAFT_482283</name>
</gene>
<sequence length="771" mass="82615">MNFPTPHRDLSTGSGRSEGGGTTEPSPSLNSPEPATIVPSKRRRNSAATGGNSSKRVTLGHTRVNKRHGHGAGSSLGGSVRNRSGSIGTDAGVSLGLPANIPGQNSFLATGRETPAPAQSRVGSLPPGLEPITDRMTTPERQAALERNEAAEAAYNDDRRRNNQSAKRSRLKKEMYMVEMDMAIRSYRRNAHEFSSAYSHLKSILVRHNLFNPSELGEGFAEPAEWVRPIFMPEQEADIADHRAKLEKAAQQPDLAKLGLDFAEKVCELVGRQVPLDDRDSAVRALAEHHQKIEDCERKQYQLLLQCHEMERKLEETRGRMGEQGRRKVELDNAMEKYKHIGAPEGTTLGMQGMGAGLVGAVQAQSPGPGEGQGQRMGPVLRVVKLPLPPTVGSHDSHQPGVIEMGRPEGQQQNESLADSTMIPTTELAVRLGQDQQRREQQALGQDRQKENKSKISPLVSSGHVDDGVNQNNGPPGGVNKPNPAPETATEVAPEDTEEHRAFLAEIDAYVEANGDEIDMSMIKSDFFDDSALFSGLPGGASFEGMVMSDDSLFGTGFLGEEPIQGQQQLFQNMNQMFADHAQPQQGQQNGQQHGQRQGHSRQQQQHLSSPAIGSAGVGGPGGANPFSSPVFGTAHAHTTMPTNWPVPAAARTGTGQQLGYNNTPASPPVGQGIFLGNGNGGNTSNGNGMVSSHNGHGHGGPWQGHPQFQSFHPQQLQLQQQGGSNRSGVWGGSTALGHGGDDEAQHPFDEMGHQGSGGGQHHDIFDNLGI</sequence>
<organism evidence="3 4">
    <name type="scientific">Rhypophila decipiens</name>
    <dbReference type="NCBI Taxonomy" id="261697"/>
    <lineage>
        <taxon>Eukaryota</taxon>
        <taxon>Fungi</taxon>
        <taxon>Dikarya</taxon>
        <taxon>Ascomycota</taxon>
        <taxon>Pezizomycotina</taxon>
        <taxon>Sordariomycetes</taxon>
        <taxon>Sordariomycetidae</taxon>
        <taxon>Sordariales</taxon>
        <taxon>Naviculisporaceae</taxon>
        <taxon>Rhypophila</taxon>
    </lineage>
</organism>
<dbReference type="AlphaFoldDB" id="A0AAN6YAL4"/>
<feature type="compositionally biased region" description="Low complexity" evidence="1">
    <location>
        <begin position="468"/>
        <end position="482"/>
    </location>
</feature>
<feature type="region of interest" description="Disordered" evidence="1">
    <location>
        <begin position="679"/>
        <end position="706"/>
    </location>
</feature>
<feature type="compositionally biased region" description="Basic and acidic residues" evidence="1">
    <location>
        <begin position="761"/>
        <end position="771"/>
    </location>
</feature>
<evidence type="ECO:0000313" key="3">
    <source>
        <dbReference type="EMBL" id="KAK4214385.1"/>
    </source>
</evidence>
<reference evidence="3" key="2">
    <citation type="submission" date="2023-05" db="EMBL/GenBank/DDBJ databases">
        <authorList>
            <consortium name="Lawrence Berkeley National Laboratory"/>
            <person name="Steindorff A."/>
            <person name="Hensen N."/>
            <person name="Bonometti L."/>
            <person name="Westerberg I."/>
            <person name="Brannstrom I.O."/>
            <person name="Guillou S."/>
            <person name="Cros-Aarteil S."/>
            <person name="Calhoun S."/>
            <person name="Haridas S."/>
            <person name="Kuo A."/>
            <person name="Mondo S."/>
            <person name="Pangilinan J."/>
            <person name="Riley R."/>
            <person name="Labutti K."/>
            <person name="Andreopoulos B."/>
            <person name="Lipzen A."/>
            <person name="Chen C."/>
            <person name="Yanf M."/>
            <person name="Daum C."/>
            <person name="Ng V."/>
            <person name="Clum A."/>
            <person name="Ohm R."/>
            <person name="Martin F."/>
            <person name="Silar P."/>
            <person name="Natvig D."/>
            <person name="Lalanne C."/>
            <person name="Gautier V."/>
            <person name="Ament-Velasquez S.L."/>
            <person name="Kruys A."/>
            <person name="Hutchinson M.I."/>
            <person name="Powell A.J."/>
            <person name="Barry K."/>
            <person name="Miller A.N."/>
            <person name="Grigoriev I.V."/>
            <person name="Debuchy R."/>
            <person name="Gladieux P."/>
            <person name="Thoren M.H."/>
            <person name="Johannesson H."/>
        </authorList>
    </citation>
    <scope>NUCLEOTIDE SEQUENCE</scope>
    <source>
        <strain evidence="3">PSN293</strain>
    </source>
</reference>
<keyword evidence="4" id="KW-1185">Reference proteome</keyword>
<feature type="region of interest" description="Disordered" evidence="1">
    <location>
        <begin position="581"/>
        <end position="665"/>
    </location>
</feature>
<feature type="region of interest" description="Disordered" evidence="1">
    <location>
        <begin position="720"/>
        <end position="771"/>
    </location>
</feature>
<comment type="caution">
    <text evidence="3">The sequence shown here is derived from an EMBL/GenBank/DDBJ whole genome shotgun (WGS) entry which is preliminary data.</text>
</comment>
<evidence type="ECO:0000256" key="1">
    <source>
        <dbReference type="SAM" id="MobiDB-lite"/>
    </source>
</evidence>
<feature type="domain" description="BZIP" evidence="2">
    <location>
        <begin position="159"/>
        <end position="172"/>
    </location>
</feature>
<evidence type="ECO:0000259" key="2">
    <source>
        <dbReference type="PROSITE" id="PS00036"/>
    </source>
</evidence>
<name>A0AAN6YAL4_9PEZI</name>
<reference evidence="3" key="1">
    <citation type="journal article" date="2023" name="Mol. Phylogenet. Evol.">
        <title>Genome-scale phylogeny and comparative genomics of the fungal order Sordariales.</title>
        <authorList>
            <person name="Hensen N."/>
            <person name="Bonometti L."/>
            <person name="Westerberg I."/>
            <person name="Brannstrom I.O."/>
            <person name="Guillou S."/>
            <person name="Cros-Aarteil S."/>
            <person name="Calhoun S."/>
            <person name="Haridas S."/>
            <person name="Kuo A."/>
            <person name="Mondo S."/>
            <person name="Pangilinan J."/>
            <person name="Riley R."/>
            <person name="LaButti K."/>
            <person name="Andreopoulos B."/>
            <person name="Lipzen A."/>
            <person name="Chen C."/>
            <person name="Yan M."/>
            <person name="Daum C."/>
            <person name="Ng V."/>
            <person name="Clum A."/>
            <person name="Steindorff A."/>
            <person name="Ohm R.A."/>
            <person name="Martin F."/>
            <person name="Silar P."/>
            <person name="Natvig D.O."/>
            <person name="Lalanne C."/>
            <person name="Gautier V."/>
            <person name="Ament-Velasquez S.L."/>
            <person name="Kruys A."/>
            <person name="Hutchinson M.I."/>
            <person name="Powell A.J."/>
            <person name="Barry K."/>
            <person name="Miller A.N."/>
            <person name="Grigoriev I.V."/>
            <person name="Debuchy R."/>
            <person name="Gladieux P."/>
            <person name="Hiltunen Thoren M."/>
            <person name="Johannesson H."/>
        </authorList>
    </citation>
    <scope>NUCLEOTIDE SEQUENCE</scope>
    <source>
        <strain evidence="3">PSN293</strain>
    </source>
</reference>
<feature type="compositionally biased region" description="Polar residues" evidence="1">
    <location>
        <begin position="654"/>
        <end position="665"/>
    </location>
</feature>
<dbReference type="GO" id="GO:0003700">
    <property type="term" value="F:DNA-binding transcription factor activity"/>
    <property type="evidence" value="ECO:0007669"/>
    <property type="project" value="InterPro"/>
</dbReference>